<accession>A0ABR1EXY5</accession>
<dbReference type="Proteomes" id="UP001498771">
    <property type="component" value="Unassembled WGS sequence"/>
</dbReference>
<dbReference type="RefSeq" id="XP_064765473.1">
    <property type="nucleotide sequence ID" value="XM_064913791.1"/>
</dbReference>
<sequence>MADTLRYVYKVVDDCVIGTDVHLPAPVSQEPTAYPVLFMIHGGAFVLGSSKMVSADQITDCTERGWIVLALDHRLCPQVKLLEGPMQDCRDALKWVQSGGLDKELAKDPKTAMYKADQDKIVAYGTSAGGHLALSMGFDVEKPVLAILDFYAPKVFNDPFWTSTIPSLERMLPKDLTPEFLNKVYDEKPVPIEGGVSLEGQATKGPNFSDPRQAFAFVNMAYGTLMRTIHPFDDGYKPVDPYLNVSSSFPPTFVVHGGADEMIIPQMSRLFVEKMREVGATCEMIEIAGQPHSFVGRMQKGDETWNQQRKGFDWLQSIIEKGVPAQK</sequence>
<evidence type="ECO:0000259" key="2">
    <source>
        <dbReference type="Pfam" id="PF00326"/>
    </source>
</evidence>
<dbReference type="InterPro" id="IPR050300">
    <property type="entry name" value="GDXG_lipolytic_enzyme"/>
</dbReference>
<dbReference type="Gene3D" id="3.40.50.1820">
    <property type="entry name" value="alpha/beta hydrolase"/>
    <property type="match status" value="1"/>
</dbReference>
<dbReference type="PANTHER" id="PTHR48081">
    <property type="entry name" value="AB HYDROLASE SUPERFAMILY PROTEIN C4A8.06C"/>
    <property type="match status" value="1"/>
</dbReference>
<dbReference type="Pfam" id="PF20434">
    <property type="entry name" value="BD-FAE"/>
    <property type="match status" value="1"/>
</dbReference>
<dbReference type="SUPFAM" id="SSF53474">
    <property type="entry name" value="alpha/beta-Hydrolases"/>
    <property type="match status" value="1"/>
</dbReference>
<dbReference type="PANTHER" id="PTHR48081:SF3">
    <property type="entry name" value="ALPHA_BETA HYDROLASE FOLD-3 DOMAIN-CONTAINING PROTEIN"/>
    <property type="match status" value="1"/>
</dbReference>
<dbReference type="InterPro" id="IPR049492">
    <property type="entry name" value="BD-FAE-like_dom"/>
</dbReference>
<organism evidence="4 5">
    <name type="scientific">Myxozyma melibiosi</name>
    <dbReference type="NCBI Taxonomy" id="54550"/>
    <lineage>
        <taxon>Eukaryota</taxon>
        <taxon>Fungi</taxon>
        <taxon>Dikarya</taxon>
        <taxon>Ascomycota</taxon>
        <taxon>Saccharomycotina</taxon>
        <taxon>Lipomycetes</taxon>
        <taxon>Lipomycetales</taxon>
        <taxon>Lipomycetaceae</taxon>
        <taxon>Myxozyma</taxon>
    </lineage>
</organism>
<evidence type="ECO:0000313" key="4">
    <source>
        <dbReference type="EMBL" id="KAK7202440.1"/>
    </source>
</evidence>
<dbReference type="GO" id="GO:0016787">
    <property type="term" value="F:hydrolase activity"/>
    <property type="evidence" value="ECO:0007669"/>
    <property type="project" value="UniProtKB-KW"/>
</dbReference>
<keyword evidence="5" id="KW-1185">Reference proteome</keyword>
<evidence type="ECO:0000259" key="3">
    <source>
        <dbReference type="Pfam" id="PF20434"/>
    </source>
</evidence>
<dbReference type="GeneID" id="90039303"/>
<dbReference type="InterPro" id="IPR001375">
    <property type="entry name" value="Peptidase_S9_cat"/>
</dbReference>
<name>A0ABR1EXY5_9ASCO</name>
<protein>
    <submittedName>
        <fullName evidence="4">Alpha/Beta hydrolase protein</fullName>
    </submittedName>
</protein>
<gene>
    <name evidence="4" type="ORF">BZA70DRAFT_285783</name>
</gene>
<dbReference type="InterPro" id="IPR029058">
    <property type="entry name" value="AB_hydrolase_fold"/>
</dbReference>
<feature type="domain" description="Peptidase S9 prolyl oligopeptidase catalytic" evidence="2">
    <location>
        <begin position="234"/>
        <end position="319"/>
    </location>
</feature>
<feature type="domain" description="BD-FAE-like" evidence="3">
    <location>
        <begin position="20"/>
        <end position="141"/>
    </location>
</feature>
<dbReference type="EMBL" id="JBBJBU010000017">
    <property type="protein sequence ID" value="KAK7202440.1"/>
    <property type="molecule type" value="Genomic_DNA"/>
</dbReference>
<evidence type="ECO:0000313" key="5">
    <source>
        <dbReference type="Proteomes" id="UP001498771"/>
    </source>
</evidence>
<proteinExistence type="predicted"/>
<keyword evidence="1 4" id="KW-0378">Hydrolase</keyword>
<evidence type="ECO:0000256" key="1">
    <source>
        <dbReference type="ARBA" id="ARBA00022801"/>
    </source>
</evidence>
<reference evidence="4 5" key="1">
    <citation type="submission" date="2024-03" db="EMBL/GenBank/DDBJ databases">
        <title>Genome-scale model development and genomic sequencing of the oleaginous clade Lipomyces.</title>
        <authorList>
            <consortium name="Lawrence Berkeley National Laboratory"/>
            <person name="Czajka J.J."/>
            <person name="Han Y."/>
            <person name="Kim J."/>
            <person name="Mondo S.J."/>
            <person name="Hofstad B.A."/>
            <person name="Robles A."/>
            <person name="Haridas S."/>
            <person name="Riley R."/>
            <person name="LaButti K."/>
            <person name="Pangilinan J."/>
            <person name="Andreopoulos W."/>
            <person name="Lipzen A."/>
            <person name="Yan J."/>
            <person name="Wang M."/>
            <person name="Ng V."/>
            <person name="Grigoriev I.V."/>
            <person name="Spatafora J.W."/>
            <person name="Magnuson J.K."/>
            <person name="Baker S.E."/>
            <person name="Pomraning K.R."/>
        </authorList>
    </citation>
    <scope>NUCLEOTIDE SEQUENCE [LARGE SCALE GENOMIC DNA]</scope>
    <source>
        <strain evidence="4 5">Phaff 52-87</strain>
    </source>
</reference>
<comment type="caution">
    <text evidence="4">The sequence shown here is derived from an EMBL/GenBank/DDBJ whole genome shotgun (WGS) entry which is preliminary data.</text>
</comment>
<dbReference type="Pfam" id="PF00326">
    <property type="entry name" value="Peptidase_S9"/>
    <property type="match status" value="1"/>
</dbReference>